<reference evidence="10 11" key="1">
    <citation type="submission" date="2020-12" db="EMBL/GenBank/DDBJ databases">
        <title>Sulforoseuscoccus oceanibium gen. nov., sp. nov., a representative of the phylum Verrucomicrobia with special cytoplasmic membrane, and proposal of Sulforoseuscoccusaceae fam. nov.</title>
        <authorList>
            <person name="Xi F."/>
        </authorList>
    </citation>
    <scope>NUCLEOTIDE SEQUENCE [LARGE SCALE GENOMIC DNA]</scope>
    <source>
        <strain evidence="10 11">T37</strain>
    </source>
</reference>
<evidence type="ECO:0000256" key="6">
    <source>
        <dbReference type="ARBA" id="ARBA00022801"/>
    </source>
</evidence>
<dbReference type="SUPFAM" id="SSF56219">
    <property type="entry name" value="DNase I-like"/>
    <property type="match status" value="1"/>
</dbReference>
<keyword evidence="7" id="KW-0460">Magnesium</keyword>
<dbReference type="GO" id="GO:0004519">
    <property type="term" value="F:endonuclease activity"/>
    <property type="evidence" value="ECO:0007669"/>
    <property type="project" value="UniProtKB-KW"/>
</dbReference>
<evidence type="ECO:0000259" key="9">
    <source>
        <dbReference type="Pfam" id="PF03372"/>
    </source>
</evidence>
<evidence type="ECO:0000313" key="10">
    <source>
        <dbReference type="EMBL" id="QQL44219.1"/>
    </source>
</evidence>
<evidence type="ECO:0000256" key="3">
    <source>
        <dbReference type="ARBA" id="ARBA00022722"/>
    </source>
</evidence>
<organism evidence="10 11">
    <name type="scientific">Sulfuriroseicoccus oceanibius</name>
    <dbReference type="NCBI Taxonomy" id="2707525"/>
    <lineage>
        <taxon>Bacteria</taxon>
        <taxon>Pseudomonadati</taxon>
        <taxon>Verrucomicrobiota</taxon>
        <taxon>Verrucomicrobiia</taxon>
        <taxon>Verrucomicrobiales</taxon>
        <taxon>Verrucomicrobiaceae</taxon>
        <taxon>Sulfuriroseicoccus</taxon>
    </lineage>
</organism>
<dbReference type="PANTHER" id="PTHR15822">
    <property type="entry name" value="TRAF AND TNF RECEPTOR-ASSOCIATED PROTEIN"/>
    <property type="match status" value="1"/>
</dbReference>
<keyword evidence="5" id="KW-0227">DNA damage</keyword>
<protein>
    <submittedName>
        <fullName evidence="10">Endonuclease/exonuclease/phosphatase family protein</fullName>
    </submittedName>
</protein>
<keyword evidence="4" id="KW-0479">Metal-binding</keyword>
<evidence type="ECO:0000256" key="7">
    <source>
        <dbReference type="ARBA" id="ARBA00022842"/>
    </source>
</evidence>
<keyword evidence="11" id="KW-1185">Reference proteome</keyword>
<evidence type="ECO:0000256" key="4">
    <source>
        <dbReference type="ARBA" id="ARBA00022723"/>
    </source>
</evidence>
<dbReference type="AlphaFoldDB" id="A0A6B3L8N1"/>
<dbReference type="RefSeq" id="WP_164362400.1">
    <property type="nucleotide sequence ID" value="NZ_CP066776.1"/>
</dbReference>
<dbReference type="GO" id="GO:0046872">
    <property type="term" value="F:metal ion binding"/>
    <property type="evidence" value="ECO:0007669"/>
    <property type="project" value="UniProtKB-KW"/>
</dbReference>
<dbReference type="Gene3D" id="3.60.10.10">
    <property type="entry name" value="Endonuclease/exonuclease/phosphatase"/>
    <property type="match status" value="1"/>
</dbReference>
<keyword evidence="10" id="KW-0269">Exonuclease</keyword>
<gene>
    <name evidence="10" type="ORF">G3M56_009965</name>
</gene>
<sequence>MAANLRQRIPVVLTLGAFLLHGVTLLLFHFRWDKLALATVIPVWVYVLTALAMLAIAALINRNRWTAIVAVIWLASVPFLVDESRGVLRAVTGSERPAAERTVTTESPAPLRLVSLNCQARNTAAARQVAQWNPDIVFLQEAPFFNDLKKMGDEWFGGDAVFLRSRECAIIARGKRLRSVPVSPGRTPASPRGIVAQLELLDGRVIELVNVHLDHATTKLSLWSRETWRQHATNRRNRRHSLYFILQHRHLIPSVDGVDHTDHNPLPSIVAGDFNAPAGDAATSPLRTTHTDAWQTAGVGWGNTYPAHLPVHRIDQVWTNAKITPLTMASVQVPGTDHRMVICDFNTAP</sequence>
<accession>A0A6B3L8N1</accession>
<evidence type="ECO:0000256" key="8">
    <source>
        <dbReference type="ARBA" id="ARBA00023204"/>
    </source>
</evidence>
<dbReference type="Pfam" id="PF03372">
    <property type="entry name" value="Exo_endo_phos"/>
    <property type="match status" value="1"/>
</dbReference>
<evidence type="ECO:0000256" key="5">
    <source>
        <dbReference type="ARBA" id="ARBA00022763"/>
    </source>
</evidence>
<evidence type="ECO:0000256" key="1">
    <source>
        <dbReference type="ARBA" id="ARBA00001936"/>
    </source>
</evidence>
<keyword evidence="10" id="KW-0255">Endonuclease</keyword>
<dbReference type="EMBL" id="CP066776">
    <property type="protein sequence ID" value="QQL44219.1"/>
    <property type="molecule type" value="Genomic_DNA"/>
</dbReference>
<comment type="cofactor">
    <cofactor evidence="2">
        <name>Mg(2+)</name>
        <dbReference type="ChEBI" id="CHEBI:18420"/>
    </cofactor>
</comment>
<dbReference type="InterPro" id="IPR005135">
    <property type="entry name" value="Endo/exonuclease/phosphatase"/>
</dbReference>
<proteinExistence type="predicted"/>
<dbReference type="PANTHER" id="PTHR15822:SF4">
    <property type="entry name" value="TYROSYL-DNA PHOSPHODIESTERASE 2"/>
    <property type="match status" value="1"/>
</dbReference>
<evidence type="ECO:0000256" key="2">
    <source>
        <dbReference type="ARBA" id="ARBA00001946"/>
    </source>
</evidence>
<keyword evidence="3" id="KW-0540">Nuclease</keyword>
<keyword evidence="8" id="KW-0234">DNA repair</keyword>
<keyword evidence="6" id="KW-0378">Hydrolase</keyword>
<dbReference type="KEGG" id="soa:G3M56_009965"/>
<evidence type="ECO:0000313" key="11">
    <source>
        <dbReference type="Proteomes" id="UP000475117"/>
    </source>
</evidence>
<name>A0A6B3L8N1_9BACT</name>
<dbReference type="Proteomes" id="UP000475117">
    <property type="component" value="Chromosome"/>
</dbReference>
<dbReference type="GO" id="GO:0006281">
    <property type="term" value="P:DNA repair"/>
    <property type="evidence" value="ECO:0007669"/>
    <property type="project" value="UniProtKB-KW"/>
</dbReference>
<feature type="domain" description="Endonuclease/exonuclease/phosphatase" evidence="9">
    <location>
        <begin position="115"/>
        <end position="338"/>
    </location>
</feature>
<comment type="cofactor">
    <cofactor evidence="1">
        <name>Mn(2+)</name>
        <dbReference type="ChEBI" id="CHEBI:29035"/>
    </cofactor>
</comment>
<dbReference type="InterPro" id="IPR036691">
    <property type="entry name" value="Endo/exonu/phosph_ase_sf"/>
</dbReference>
<dbReference type="GO" id="GO:0004527">
    <property type="term" value="F:exonuclease activity"/>
    <property type="evidence" value="ECO:0007669"/>
    <property type="project" value="UniProtKB-KW"/>
</dbReference>
<dbReference type="InterPro" id="IPR051547">
    <property type="entry name" value="TDP2-like"/>
</dbReference>